<proteinExistence type="predicted"/>
<feature type="domain" description="DUF3502" evidence="3">
    <location>
        <begin position="443"/>
        <end position="511"/>
    </location>
</feature>
<dbReference type="Gene3D" id="3.40.190.10">
    <property type="entry name" value="Periplasmic binding protein-like II"/>
    <property type="match status" value="2"/>
</dbReference>
<evidence type="ECO:0000313" key="4">
    <source>
        <dbReference type="EMBL" id="GIO68284.1"/>
    </source>
</evidence>
<accession>A0ABQ4LYF1</accession>
<protein>
    <recommendedName>
        <fullName evidence="3">DUF3502 domain-containing protein</fullName>
    </recommendedName>
</protein>
<dbReference type="PANTHER" id="PTHR43649:SF17">
    <property type="entry name" value="ABC TRANSPORTER SOLUTE BINDING PROTEIN-SUGAR TRANSPORT"/>
    <property type="match status" value="1"/>
</dbReference>
<evidence type="ECO:0000259" key="3">
    <source>
        <dbReference type="Pfam" id="PF12010"/>
    </source>
</evidence>
<name>A0ABQ4LYF1_9BACL</name>
<dbReference type="Pfam" id="PF01547">
    <property type="entry name" value="SBP_bac_1"/>
    <property type="match status" value="1"/>
</dbReference>
<keyword evidence="2" id="KW-0732">Signal</keyword>
<sequence>MTKKKAFATMLILAMMLSGLLAACSGSGGSATGKEENPGDKKTEQGTGGEGKTPVGGTVKIVLPGDAPKDLANVQKALEDKLNADGLPLKLEFTYFPWDQYSNKLNLIAASGEKYDLAWTHVSWLSQIVSKHVVSPLDEWLETNGKDLKANIPSANWLSASIDNKIYGIPTLVPTAENNNFFAVRGDLRKKYNLPEIRTLADFEHYLDTIKKNEPGMMPIANDGTRALLREFGDVYLPVGDMGAGPGYVDPADPELKVRNFYESEIFKNIVNTKRKWYLNGWMPKDAQEIKDPEAALNNGKLAAIWSNVLKTTERIDAFKKTLPQGELEDVFLHPDKPKYIFDAASNLLSVFSTSENPEGAIAFVSWFRSQQENYDLFSYGVKDVNFKLDGSAISLEGIGEQQTYNQVYWAWDDIRLKHFSKHVSPELIQSLQKWDEGAKEAPTLGFRFNADPVKAEMAQINAVEKEYVDAAYAGFSDYDQFYPKFENKLKSAGIDKVIAEMQRQLDAFIASKRKSPRG</sequence>
<keyword evidence="5" id="KW-1185">Reference proteome</keyword>
<dbReference type="SUPFAM" id="SSF53850">
    <property type="entry name" value="Periplasmic binding protein-like II"/>
    <property type="match status" value="1"/>
</dbReference>
<dbReference type="PANTHER" id="PTHR43649">
    <property type="entry name" value="ARABINOSE-BINDING PROTEIN-RELATED"/>
    <property type="match status" value="1"/>
</dbReference>
<dbReference type="Proteomes" id="UP000680638">
    <property type="component" value="Unassembled WGS sequence"/>
</dbReference>
<evidence type="ECO:0000256" key="1">
    <source>
        <dbReference type="SAM" id="MobiDB-lite"/>
    </source>
</evidence>
<feature type="compositionally biased region" description="Basic and acidic residues" evidence="1">
    <location>
        <begin position="33"/>
        <end position="44"/>
    </location>
</feature>
<evidence type="ECO:0000313" key="5">
    <source>
        <dbReference type="Proteomes" id="UP000680638"/>
    </source>
</evidence>
<dbReference type="PROSITE" id="PS51257">
    <property type="entry name" value="PROKAR_LIPOPROTEIN"/>
    <property type="match status" value="1"/>
</dbReference>
<dbReference type="InterPro" id="IPR050490">
    <property type="entry name" value="Bact_solute-bd_prot1"/>
</dbReference>
<organism evidence="4 5">
    <name type="scientific">Paenibacillus cookii</name>
    <dbReference type="NCBI Taxonomy" id="157839"/>
    <lineage>
        <taxon>Bacteria</taxon>
        <taxon>Bacillati</taxon>
        <taxon>Bacillota</taxon>
        <taxon>Bacilli</taxon>
        <taxon>Bacillales</taxon>
        <taxon>Paenibacillaceae</taxon>
        <taxon>Paenibacillus</taxon>
    </lineage>
</organism>
<reference evidence="4 5" key="1">
    <citation type="submission" date="2021-03" db="EMBL/GenBank/DDBJ databases">
        <title>Antimicrobial resistance genes in bacteria isolated from Japanese honey, and their potential for conferring macrolide and lincosamide resistance in the American foulbrood pathogen Paenibacillus larvae.</title>
        <authorList>
            <person name="Okamoto M."/>
            <person name="Kumagai M."/>
            <person name="Kanamori H."/>
            <person name="Takamatsu D."/>
        </authorList>
    </citation>
    <scope>NUCLEOTIDE SEQUENCE [LARGE SCALE GENOMIC DNA]</scope>
    <source>
        <strain evidence="4 5">J21TS3</strain>
    </source>
</reference>
<comment type="caution">
    <text evidence="4">The sequence shown here is derived from an EMBL/GenBank/DDBJ whole genome shotgun (WGS) entry which is preliminary data.</text>
</comment>
<gene>
    <name evidence="4" type="ORF">J21TS3_31050</name>
</gene>
<feature type="chain" id="PRO_5045871762" description="DUF3502 domain-containing protein" evidence="2">
    <location>
        <begin position="24"/>
        <end position="519"/>
    </location>
</feature>
<dbReference type="InterPro" id="IPR022627">
    <property type="entry name" value="DUF3502"/>
</dbReference>
<dbReference type="RefSeq" id="WP_052147295.1">
    <property type="nucleotide sequence ID" value="NZ_BORW01000016.1"/>
</dbReference>
<dbReference type="InterPro" id="IPR006059">
    <property type="entry name" value="SBP"/>
</dbReference>
<feature type="signal peptide" evidence="2">
    <location>
        <begin position="1"/>
        <end position="23"/>
    </location>
</feature>
<dbReference type="EMBL" id="BORW01000016">
    <property type="protein sequence ID" value="GIO68284.1"/>
    <property type="molecule type" value="Genomic_DNA"/>
</dbReference>
<feature type="region of interest" description="Disordered" evidence="1">
    <location>
        <begin position="28"/>
        <end position="56"/>
    </location>
</feature>
<dbReference type="Pfam" id="PF12010">
    <property type="entry name" value="DUF3502"/>
    <property type="match status" value="1"/>
</dbReference>
<evidence type="ECO:0000256" key="2">
    <source>
        <dbReference type="SAM" id="SignalP"/>
    </source>
</evidence>